<evidence type="ECO:0000313" key="1">
    <source>
        <dbReference type="EMBL" id="MBC8207703.1"/>
    </source>
</evidence>
<organism evidence="1 2">
    <name type="scientific">Candidatus Desulfatifera sulfidica</name>
    <dbReference type="NCBI Taxonomy" id="2841691"/>
    <lineage>
        <taxon>Bacteria</taxon>
        <taxon>Pseudomonadati</taxon>
        <taxon>Thermodesulfobacteriota</taxon>
        <taxon>Desulfobulbia</taxon>
        <taxon>Desulfobulbales</taxon>
        <taxon>Desulfobulbaceae</taxon>
        <taxon>Candidatus Desulfatifera</taxon>
    </lineage>
</organism>
<name>A0A8J6N6Q3_9BACT</name>
<accession>A0A8J6N6Q3</accession>
<evidence type="ECO:0000313" key="2">
    <source>
        <dbReference type="Proteomes" id="UP000599024"/>
    </source>
</evidence>
<reference evidence="1 2" key="1">
    <citation type="submission" date="2020-08" db="EMBL/GenBank/DDBJ databases">
        <title>Bridging the membrane lipid divide: bacteria of the FCB group superphylum have the potential to synthesize archaeal ether lipids.</title>
        <authorList>
            <person name="Villanueva L."/>
            <person name="Von Meijenfeldt F.A.B."/>
            <person name="Westbye A.B."/>
            <person name="Yadav S."/>
            <person name="Hopmans E.C."/>
            <person name="Dutilh B.E."/>
            <person name="Sinninghe Damste J.S."/>
        </authorList>
    </citation>
    <scope>NUCLEOTIDE SEQUENCE [LARGE SCALE GENOMIC DNA]</scope>
    <source>
        <strain evidence="1">NIOZ-UU81</strain>
    </source>
</reference>
<dbReference type="Gene3D" id="3.10.450.50">
    <property type="match status" value="1"/>
</dbReference>
<dbReference type="InterPro" id="IPR004027">
    <property type="entry name" value="SEC_C_motif"/>
</dbReference>
<gene>
    <name evidence="1" type="ORF">H8E79_00845</name>
</gene>
<dbReference type="AlphaFoldDB" id="A0A8J6N6Q3"/>
<dbReference type="Pfam" id="PF02810">
    <property type="entry name" value="SEC-C"/>
    <property type="match status" value="1"/>
</dbReference>
<protein>
    <submittedName>
        <fullName evidence="1">SEC-C domain-containing protein</fullName>
    </submittedName>
</protein>
<sequence length="175" mass="19489">MGKIGRNEQCLCGSGRKYKHCCLLKEQAGVVPTTPEQQFKISLNREIAQIQQTAAEKRLKIRELGVFVLFSTAEGDAWLLEISESDALQLADKGEPVDVVIDENPETIEINWTHTFAIRDKILELTAYADKVVTPQPGYPTKEIHAAIARIKKKFSAEMLNRVHVSGEDQGADQA</sequence>
<dbReference type="Proteomes" id="UP000599024">
    <property type="component" value="Unassembled WGS sequence"/>
</dbReference>
<dbReference type="SUPFAM" id="SSF103642">
    <property type="entry name" value="Sec-C motif"/>
    <property type="match status" value="1"/>
</dbReference>
<proteinExistence type="predicted"/>
<comment type="caution">
    <text evidence="1">The sequence shown here is derived from an EMBL/GenBank/DDBJ whole genome shotgun (WGS) entry which is preliminary data.</text>
</comment>
<dbReference type="EMBL" id="JACNLK010000011">
    <property type="protein sequence ID" value="MBC8207703.1"/>
    <property type="molecule type" value="Genomic_DNA"/>
</dbReference>